<organism evidence="2 3">
    <name type="scientific">Penicillium argentinense</name>
    <dbReference type="NCBI Taxonomy" id="1131581"/>
    <lineage>
        <taxon>Eukaryota</taxon>
        <taxon>Fungi</taxon>
        <taxon>Dikarya</taxon>
        <taxon>Ascomycota</taxon>
        <taxon>Pezizomycotina</taxon>
        <taxon>Eurotiomycetes</taxon>
        <taxon>Eurotiomycetidae</taxon>
        <taxon>Eurotiales</taxon>
        <taxon>Aspergillaceae</taxon>
        <taxon>Penicillium</taxon>
    </lineage>
</organism>
<evidence type="ECO:0000313" key="2">
    <source>
        <dbReference type="EMBL" id="KAJ5089217.1"/>
    </source>
</evidence>
<comment type="caution">
    <text evidence="2">The sequence shown here is derived from an EMBL/GenBank/DDBJ whole genome shotgun (WGS) entry which is preliminary data.</text>
</comment>
<feature type="compositionally biased region" description="Basic residues" evidence="1">
    <location>
        <begin position="133"/>
        <end position="143"/>
    </location>
</feature>
<sequence length="153" mass="17030">MARQSRELGFDPSTPFAEENPDLWQPSSFLGLFGDPTPVSQTEDHQRLHVGYPLRHDSFFEGFSTTAGPGWAAPTSTLENNPFTINHDAFEPWLRAPTSSARDILCYERGAVDSTDPKEPTQPAKRSPNPTRGGKRRVKKKTSSGHQHSSRPE</sequence>
<protein>
    <submittedName>
        <fullName evidence="2">Uncharacterized protein</fullName>
    </submittedName>
</protein>
<dbReference type="Proteomes" id="UP001149074">
    <property type="component" value="Unassembled WGS sequence"/>
</dbReference>
<keyword evidence="3" id="KW-1185">Reference proteome</keyword>
<feature type="region of interest" description="Disordered" evidence="1">
    <location>
        <begin position="108"/>
        <end position="153"/>
    </location>
</feature>
<dbReference type="RefSeq" id="XP_056471199.1">
    <property type="nucleotide sequence ID" value="XM_056620393.1"/>
</dbReference>
<dbReference type="AlphaFoldDB" id="A0A9W9EWC3"/>
<evidence type="ECO:0000313" key="3">
    <source>
        <dbReference type="Proteomes" id="UP001149074"/>
    </source>
</evidence>
<dbReference type="GeneID" id="81359372"/>
<dbReference type="EMBL" id="JAPQKI010000009">
    <property type="protein sequence ID" value="KAJ5089217.1"/>
    <property type="molecule type" value="Genomic_DNA"/>
</dbReference>
<evidence type="ECO:0000256" key="1">
    <source>
        <dbReference type="SAM" id="MobiDB-lite"/>
    </source>
</evidence>
<name>A0A9W9EWC3_9EURO</name>
<proteinExistence type="predicted"/>
<feature type="region of interest" description="Disordered" evidence="1">
    <location>
        <begin position="1"/>
        <end position="21"/>
    </location>
</feature>
<reference evidence="2" key="2">
    <citation type="journal article" date="2023" name="IMA Fungus">
        <title>Comparative genomic study of the Penicillium genus elucidates a diverse pangenome and 15 lateral gene transfer events.</title>
        <authorList>
            <person name="Petersen C."/>
            <person name="Sorensen T."/>
            <person name="Nielsen M.R."/>
            <person name="Sondergaard T.E."/>
            <person name="Sorensen J.L."/>
            <person name="Fitzpatrick D.A."/>
            <person name="Frisvad J.C."/>
            <person name="Nielsen K.L."/>
        </authorList>
    </citation>
    <scope>NUCLEOTIDE SEQUENCE</scope>
    <source>
        <strain evidence="2">IBT 30761</strain>
    </source>
</reference>
<accession>A0A9W9EWC3</accession>
<reference evidence="2" key="1">
    <citation type="submission" date="2022-11" db="EMBL/GenBank/DDBJ databases">
        <authorList>
            <person name="Petersen C."/>
        </authorList>
    </citation>
    <scope>NUCLEOTIDE SEQUENCE</scope>
    <source>
        <strain evidence="2">IBT 30761</strain>
    </source>
</reference>
<gene>
    <name evidence="2" type="ORF">N7532_007901</name>
</gene>